<organism evidence="1 2">
    <name type="scientific">Araneus ventricosus</name>
    <name type="common">Orbweaver spider</name>
    <name type="synonym">Epeira ventricosa</name>
    <dbReference type="NCBI Taxonomy" id="182803"/>
    <lineage>
        <taxon>Eukaryota</taxon>
        <taxon>Metazoa</taxon>
        <taxon>Ecdysozoa</taxon>
        <taxon>Arthropoda</taxon>
        <taxon>Chelicerata</taxon>
        <taxon>Arachnida</taxon>
        <taxon>Araneae</taxon>
        <taxon>Araneomorphae</taxon>
        <taxon>Entelegynae</taxon>
        <taxon>Araneoidea</taxon>
        <taxon>Araneidae</taxon>
        <taxon>Araneus</taxon>
    </lineage>
</organism>
<dbReference type="OrthoDB" id="8191755at2759"/>
<evidence type="ECO:0008006" key="3">
    <source>
        <dbReference type="Google" id="ProtNLM"/>
    </source>
</evidence>
<proteinExistence type="predicted"/>
<dbReference type="InterPro" id="IPR013083">
    <property type="entry name" value="Znf_RING/FYVE/PHD"/>
</dbReference>
<accession>A0A4Y2E8Q5</accession>
<evidence type="ECO:0000313" key="1">
    <source>
        <dbReference type="EMBL" id="GBM25281.1"/>
    </source>
</evidence>
<dbReference type="EMBL" id="BGPR01000534">
    <property type="protein sequence ID" value="GBM25281.1"/>
    <property type="molecule type" value="Genomic_DNA"/>
</dbReference>
<dbReference type="Gene3D" id="3.30.40.10">
    <property type="entry name" value="Zinc/RING finger domain, C3HC4 (zinc finger)"/>
    <property type="match status" value="1"/>
</dbReference>
<comment type="caution">
    <text evidence="1">The sequence shown here is derived from an EMBL/GenBank/DDBJ whole genome shotgun (WGS) entry which is preliminary data.</text>
</comment>
<sequence>MEEPVISSDEEQESDDACIFCNDLYSNSKDREEWIQCNRYRCWAHEACSSAEEGESLMKSSKMQRGFVHRRSPKESVLTKFVVGLLSASTISEGLENFCSIPFASGEHHVAAR</sequence>
<keyword evidence="2" id="KW-1185">Reference proteome</keyword>
<protein>
    <recommendedName>
        <fullName evidence="3">PHD-type domain-containing protein</fullName>
    </recommendedName>
</protein>
<gene>
    <name evidence="1" type="ORF">AVEN_45915_1</name>
</gene>
<name>A0A4Y2E8Q5_ARAVE</name>
<dbReference type="AlphaFoldDB" id="A0A4Y2E8Q5"/>
<dbReference type="Proteomes" id="UP000499080">
    <property type="component" value="Unassembled WGS sequence"/>
</dbReference>
<dbReference type="SUPFAM" id="SSF57903">
    <property type="entry name" value="FYVE/PHD zinc finger"/>
    <property type="match status" value="1"/>
</dbReference>
<evidence type="ECO:0000313" key="2">
    <source>
        <dbReference type="Proteomes" id="UP000499080"/>
    </source>
</evidence>
<reference evidence="1 2" key="1">
    <citation type="journal article" date="2019" name="Sci. Rep.">
        <title>Orb-weaving spider Araneus ventricosus genome elucidates the spidroin gene catalogue.</title>
        <authorList>
            <person name="Kono N."/>
            <person name="Nakamura H."/>
            <person name="Ohtoshi R."/>
            <person name="Moran D.A.P."/>
            <person name="Shinohara A."/>
            <person name="Yoshida Y."/>
            <person name="Fujiwara M."/>
            <person name="Mori M."/>
            <person name="Tomita M."/>
            <person name="Arakawa K."/>
        </authorList>
    </citation>
    <scope>NUCLEOTIDE SEQUENCE [LARGE SCALE GENOMIC DNA]</scope>
</reference>
<dbReference type="InterPro" id="IPR011011">
    <property type="entry name" value="Znf_FYVE_PHD"/>
</dbReference>